<organism evidence="1 2">
    <name type="scientific">Arsenophonus nasoniae</name>
    <name type="common">son-killer infecting Nasonia vitripennis</name>
    <dbReference type="NCBI Taxonomy" id="638"/>
    <lineage>
        <taxon>Bacteria</taxon>
        <taxon>Pseudomonadati</taxon>
        <taxon>Pseudomonadota</taxon>
        <taxon>Gammaproteobacteria</taxon>
        <taxon>Enterobacterales</taxon>
        <taxon>Morganellaceae</taxon>
        <taxon>Arsenophonus</taxon>
    </lineage>
</organism>
<dbReference type="AlphaFoldDB" id="A0AA95GIN0"/>
<reference evidence="1" key="1">
    <citation type="submission" date="2023-04" db="EMBL/GenBank/DDBJ databases">
        <title>Genome dynamics across the evolutionary transition to endosymbiosis.</title>
        <authorList>
            <person name="Siozios S."/>
            <person name="Nadal-Jimenez P."/>
            <person name="Azagi T."/>
            <person name="Sprong H."/>
            <person name="Frost C.L."/>
            <person name="Parratt S.R."/>
            <person name="Taylor G."/>
            <person name="Brettell L."/>
            <person name="Lew K.C."/>
            <person name="Croft L."/>
            <person name="King K.C."/>
            <person name="Brockhurst M.A."/>
            <person name="Hypsa V."/>
            <person name="Novakova E."/>
            <person name="Darby A.C."/>
            <person name="Hurst G.D.D."/>
        </authorList>
    </citation>
    <scope>NUCLEOTIDE SEQUENCE</scope>
    <source>
        <strain evidence="1">AIh</strain>
    </source>
</reference>
<gene>
    <name evidence="1" type="ORF">QE207_15660</name>
</gene>
<name>A0AA95GIN0_9GAMM</name>
<dbReference type="EMBL" id="CP123498">
    <property type="protein sequence ID" value="WGL95081.1"/>
    <property type="molecule type" value="Genomic_DNA"/>
</dbReference>
<dbReference type="Proteomes" id="UP001177597">
    <property type="component" value="Chromosome"/>
</dbReference>
<evidence type="ECO:0000313" key="2">
    <source>
        <dbReference type="Proteomes" id="UP001177597"/>
    </source>
</evidence>
<accession>A0AA95GIN0</accession>
<protein>
    <submittedName>
        <fullName evidence="1">Uncharacterized protein</fullName>
    </submittedName>
</protein>
<sequence>MPLNLSNTLVIGINATALFDMSKSDRMFRETYPTDPDSATEKYTA</sequence>
<proteinExistence type="predicted"/>
<evidence type="ECO:0000313" key="1">
    <source>
        <dbReference type="EMBL" id="WGL95081.1"/>
    </source>
</evidence>
<dbReference type="RefSeq" id="WP_280629152.1">
    <property type="nucleotide sequence ID" value="NZ_CP123498.1"/>
</dbReference>